<organism evidence="2 3">
    <name type="scientific">Spinacia oleracea</name>
    <name type="common">Spinach</name>
    <dbReference type="NCBI Taxonomy" id="3562"/>
    <lineage>
        <taxon>Eukaryota</taxon>
        <taxon>Viridiplantae</taxon>
        <taxon>Streptophyta</taxon>
        <taxon>Embryophyta</taxon>
        <taxon>Tracheophyta</taxon>
        <taxon>Spermatophyta</taxon>
        <taxon>Magnoliopsida</taxon>
        <taxon>eudicotyledons</taxon>
        <taxon>Gunneridae</taxon>
        <taxon>Pentapetalae</taxon>
        <taxon>Caryophyllales</taxon>
        <taxon>Chenopodiaceae</taxon>
        <taxon>Chenopodioideae</taxon>
        <taxon>Anserineae</taxon>
        <taxon>Spinacia</taxon>
    </lineage>
</organism>
<feature type="region of interest" description="Disordered" evidence="1">
    <location>
        <begin position="75"/>
        <end position="109"/>
    </location>
</feature>
<name>A0A9R0HZB8_SPIOL</name>
<dbReference type="InterPro" id="IPR036397">
    <property type="entry name" value="RNaseH_sf"/>
</dbReference>
<reference evidence="3" key="2">
    <citation type="submission" date="2025-08" db="UniProtKB">
        <authorList>
            <consortium name="RefSeq"/>
        </authorList>
    </citation>
    <scope>IDENTIFICATION</scope>
    <source>
        <tissue evidence="3">Leaf</tissue>
    </source>
</reference>
<dbReference type="KEGG" id="soe:110779611"/>
<evidence type="ECO:0000313" key="2">
    <source>
        <dbReference type="Proteomes" id="UP000813463"/>
    </source>
</evidence>
<reference evidence="2" key="1">
    <citation type="journal article" date="2021" name="Nat. Commun.">
        <title>Genomic analyses provide insights into spinach domestication and the genetic basis of agronomic traits.</title>
        <authorList>
            <person name="Cai X."/>
            <person name="Sun X."/>
            <person name="Xu C."/>
            <person name="Sun H."/>
            <person name="Wang X."/>
            <person name="Ge C."/>
            <person name="Zhang Z."/>
            <person name="Wang Q."/>
            <person name="Fei Z."/>
            <person name="Jiao C."/>
            <person name="Wang Q."/>
        </authorList>
    </citation>
    <scope>NUCLEOTIDE SEQUENCE [LARGE SCALE GENOMIC DNA]</scope>
    <source>
        <strain evidence="2">cv. Varoflay</strain>
    </source>
</reference>
<sequence>MHLFDLNLESHDAESSFMEYAHPVGERELAVAAVAVATGDPFIEISAEELEALEFSAMVDEDDADFEDNEVWYLSEPESESDSEENDIHDNQQTETETNLHDNQQNETGLHVNPILTKKRHEQDNKGRTHLAQRLLVLSRDWVRLPTGVSQQLQDEFDISRSTVSRMWKNVREQGKLGPDLIDVKNKKTGKVGRKPRDFDTEIMLQISQKARTTIQSFASALECSPSMVYKLLKKGIIRSHTNSIKPTVSAAHKITRLKWILGLTLPRTVTQQSTFMSLSNFVHIDENWFFMSKNTQRYYLLAGEEEPYRHIQSKNYTEKVMFLSGVARPIIASGGEVIWDGKIGIWAFTDEVAAIRTSKNRERGTIETKATPSITKNVIRRKMLDELLPTIRAKWPANACKTIWIQQDNARPHIFPNDPEFLEEANKYGFDIHLICQPAQSPDLNVLDLGFFRGIQSLQHQKFPKNVTELVQSVHDAYMEYDPKSLNHTWLQLQYVMVEILKQKGGNNYKSPHQGKKRLERLGLLPTDTQIQQHIIDDAVDFLNEGFVVAPGAYDYDIDMEDAN</sequence>
<protein>
    <recommendedName>
        <fullName evidence="4">Transposase</fullName>
    </recommendedName>
</protein>
<dbReference type="RefSeq" id="XP_021839791.2">
    <property type="nucleotide sequence ID" value="XM_021984099.2"/>
</dbReference>
<evidence type="ECO:0000313" key="3">
    <source>
        <dbReference type="RefSeq" id="XP_021839791.2"/>
    </source>
</evidence>
<feature type="compositionally biased region" description="Polar residues" evidence="1">
    <location>
        <begin position="93"/>
        <end position="108"/>
    </location>
</feature>
<dbReference type="GeneID" id="110779611"/>
<evidence type="ECO:0000256" key="1">
    <source>
        <dbReference type="SAM" id="MobiDB-lite"/>
    </source>
</evidence>
<gene>
    <name evidence="3" type="primary">LOC110779611</name>
</gene>
<dbReference type="GO" id="GO:0003676">
    <property type="term" value="F:nucleic acid binding"/>
    <property type="evidence" value="ECO:0007669"/>
    <property type="project" value="InterPro"/>
</dbReference>
<dbReference type="PANTHER" id="PTHR47169:SF2">
    <property type="entry name" value="OS01G0541250 PROTEIN"/>
    <property type="match status" value="1"/>
</dbReference>
<accession>A0A9R0HZB8</accession>
<dbReference type="AlphaFoldDB" id="A0A9R0HZB8"/>
<dbReference type="PANTHER" id="PTHR47169">
    <property type="entry name" value="OS01G0541250 PROTEIN"/>
    <property type="match status" value="1"/>
</dbReference>
<evidence type="ECO:0008006" key="4">
    <source>
        <dbReference type="Google" id="ProtNLM"/>
    </source>
</evidence>
<proteinExistence type="predicted"/>
<dbReference type="Proteomes" id="UP000813463">
    <property type="component" value="Chromosome 5"/>
</dbReference>
<dbReference type="Gene3D" id="3.30.420.10">
    <property type="entry name" value="Ribonuclease H-like superfamily/Ribonuclease H"/>
    <property type="match status" value="1"/>
</dbReference>
<keyword evidence="2" id="KW-1185">Reference proteome</keyword>